<accession>A0A9D1EX03</accession>
<evidence type="ECO:0000313" key="3">
    <source>
        <dbReference type="EMBL" id="HIS35488.1"/>
    </source>
</evidence>
<gene>
    <name evidence="3" type="ORF">IAC10_02495</name>
</gene>
<sequence length="99" mass="11915">GWHYTTKLREWMFDNVYIDSPAKQEEKKARRVIKELFLLYTEMLKPVCEESKIERIVTDYISGMTDRYAVEKYKEHFIPIGLHCGAKEDYLFKLAKVYQ</sequence>
<organism evidence="3 4">
    <name type="scientific">Candidatus Scatousia excrementigallinarum</name>
    <dbReference type="NCBI Taxonomy" id="2840935"/>
    <lineage>
        <taxon>Bacteria</taxon>
        <taxon>Candidatus Scatousia</taxon>
    </lineage>
</organism>
<dbReference type="InterPro" id="IPR026875">
    <property type="entry name" value="PHydrolase_assoc_dom"/>
</dbReference>
<dbReference type="Gene3D" id="1.10.3210.10">
    <property type="entry name" value="Hypothetical protein af1432"/>
    <property type="match status" value="1"/>
</dbReference>
<proteinExistence type="predicted"/>
<comment type="caution">
    <text evidence="3">The sequence shown here is derived from an EMBL/GenBank/DDBJ whole genome shotgun (WGS) entry which is preliminary data.</text>
</comment>
<dbReference type="SUPFAM" id="SSF109604">
    <property type="entry name" value="HD-domain/PDEase-like"/>
    <property type="match status" value="1"/>
</dbReference>
<evidence type="ECO:0000259" key="2">
    <source>
        <dbReference type="Pfam" id="PF13286"/>
    </source>
</evidence>
<name>A0A9D1EX03_9BACT</name>
<dbReference type="Proteomes" id="UP000823928">
    <property type="component" value="Unassembled WGS sequence"/>
</dbReference>
<evidence type="ECO:0000313" key="4">
    <source>
        <dbReference type="Proteomes" id="UP000823928"/>
    </source>
</evidence>
<evidence type="ECO:0000256" key="1">
    <source>
        <dbReference type="ARBA" id="ARBA00022801"/>
    </source>
</evidence>
<reference evidence="3" key="2">
    <citation type="journal article" date="2021" name="PeerJ">
        <title>Extensive microbial diversity within the chicken gut microbiome revealed by metagenomics and culture.</title>
        <authorList>
            <person name="Gilroy R."/>
            <person name="Ravi A."/>
            <person name="Getino M."/>
            <person name="Pursley I."/>
            <person name="Horton D.L."/>
            <person name="Alikhan N.F."/>
            <person name="Baker D."/>
            <person name="Gharbi K."/>
            <person name="Hall N."/>
            <person name="Watson M."/>
            <person name="Adriaenssens E.M."/>
            <person name="Foster-Nyarko E."/>
            <person name="Jarju S."/>
            <person name="Secka A."/>
            <person name="Antonio M."/>
            <person name="Oren A."/>
            <person name="Chaudhuri R.R."/>
            <person name="La Ragione R."/>
            <person name="Hildebrand F."/>
            <person name="Pallen M.J."/>
        </authorList>
    </citation>
    <scope>NUCLEOTIDE SEQUENCE</scope>
    <source>
        <strain evidence="3">6276</strain>
    </source>
</reference>
<feature type="domain" description="Phosphohydrolase-associated" evidence="2">
    <location>
        <begin position="6"/>
        <end position="74"/>
    </location>
</feature>
<dbReference type="GO" id="GO:0016787">
    <property type="term" value="F:hydrolase activity"/>
    <property type="evidence" value="ECO:0007669"/>
    <property type="project" value="UniProtKB-KW"/>
</dbReference>
<protein>
    <recommendedName>
        <fullName evidence="2">Phosphohydrolase-associated domain-containing protein</fullName>
    </recommendedName>
</protein>
<dbReference type="AlphaFoldDB" id="A0A9D1EX03"/>
<dbReference type="EMBL" id="DVIU01000048">
    <property type="protein sequence ID" value="HIS35488.1"/>
    <property type="molecule type" value="Genomic_DNA"/>
</dbReference>
<dbReference type="Pfam" id="PF13286">
    <property type="entry name" value="HD_assoc"/>
    <property type="match status" value="1"/>
</dbReference>
<feature type="non-terminal residue" evidence="3">
    <location>
        <position position="1"/>
    </location>
</feature>
<keyword evidence="1" id="KW-0378">Hydrolase</keyword>
<reference evidence="3" key="1">
    <citation type="submission" date="2020-10" db="EMBL/GenBank/DDBJ databases">
        <authorList>
            <person name="Gilroy R."/>
        </authorList>
    </citation>
    <scope>NUCLEOTIDE SEQUENCE</scope>
    <source>
        <strain evidence="3">6276</strain>
    </source>
</reference>